<dbReference type="GO" id="GO:0016491">
    <property type="term" value="F:oxidoreductase activity"/>
    <property type="evidence" value="ECO:0007669"/>
    <property type="project" value="UniProtKB-KW"/>
</dbReference>
<dbReference type="SUPFAM" id="SSF51735">
    <property type="entry name" value="NAD(P)-binding Rossmann-fold domains"/>
    <property type="match status" value="1"/>
</dbReference>
<dbReference type="PROSITE" id="PS00061">
    <property type="entry name" value="ADH_SHORT"/>
    <property type="match status" value="1"/>
</dbReference>
<dbReference type="EMBL" id="FORI01000001">
    <property type="protein sequence ID" value="SFI41178.1"/>
    <property type="molecule type" value="Genomic_DNA"/>
</dbReference>
<reference evidence="5" key="1">
    <citation type="submission" date="2016-10" db="EMBL/GenBank/DDBJ databases">
        <authorList>
            <person name="Varghese N."/>
            <person name="Submissions S."/>
        </authorList>
    </citation>
    <scope>NUCLEOTIDE SEQUENCE [LARGE SCALE GENOMIC DNA]</scope>
    <source>
        <strain evidence="5">XBD1002</strain>
    </source>
</reference>
<dbReference type="RefSeq" id="WP_074929821.1">
    <property type="nucleotide sequence ID" value="NZ_FORI01000001.1"/>
</dbReference>
<gene>
    <name evidence="4" type="ORF">SAMN04487775_101205</name>
</gene>
<evidence type="ECO:0000256" key="1">
    <source>
        <dbReference type="ARBA" id="ARBA00006484"/>
    </source>
</evidence>
<organism evidence="4 5">
    <name type="scientific">Treponema bryantii</name>
    <dbReference type="NCBI Taxonomy" id="163"/>
    <lineage>
        <taxon>Bacteria</taxon>
        <taxon>Pseudomonadati</taxon>
        <taxon>Spirochaetota</taxon>
        <taxon>Spirochaetia</taxon>
        <taxon>Spirochaetales</taxon>
        <taxon>Treponemataceae</taxon>
        <taxon>Treponema</taxon>
    </lineage>
</organism>
<evidence type="ECO:0000313" key="4">
    <source>
        <dbReference type="EMBL" id="SFI41178.1"/>
    </source>
</evidence>
<protein>
    <recommendedName>
        <fullName evidence="6">Short-chain dehydrogenase</fullName>
    </recommendedName>
</protein>
<dbReference type="InterPro" id="IPR002347">
    <property type="entry name" value="SDR_fam"/>
</dbReference>
<sequence>MKRIAVITGASGGLGKEFVRQIINEVDEVWAIGRNVAKLEGLKTEFGQADGNGAAGSKIIPLQMDLSDSKAFDILSGRLVSEGGDSAVEISWLINNAGAGRFGPSKDFSTSELATSITTHCTAMAAICNICIPYMKAGDHLVNVASQSAFSPLPYINLYAATKAFVYSYSRALREELRDTGIIVTTICPGWIKTALLPDTLNGHMVKFPFLVTADKVAAKAIRDARRGKPLSIYRFAVRYVSWLQRHYPTGFSVRVWANSVRKYLK</sequence>
<proteinExistence type="inferred from homology"/>
<name>A0A1I3HZI6_9SPIR</name>
<evidence type="ECO:0008006" key="6">
    <source>
        <dbReference type="Google" id="ProtNLM"/>
    </source>
</evidence>
<comment type="similarity">
    <text evidence="1 3">Belongs to the short-chain dehydrogenases/reductases (SDR) family.</text>
</comment>
<dbReference type="PRINTS" id="PR00080">
    <property type="entry name" value="SDRFAMILY"/>
</dbReference>
<dbReference type="PRINTS" id="PR00081">
    <property type="entry name" value="GDHRDH"/>
</dbReference>
<dbReference type="PANTHER" id="PTHR44196:SF1">
    <property type="entry name" value="DEHYDROGENASE_REDUCTASE SDR FAMILY MEMBER 7B"/>
    <property type="match status" value="1"/>
</dbReference>
<keyword evidence="5" id="KW-1185">Reference proteome</keyword>
<dbReference type="Pfam" id="PF00106">
    <property type="entry name" value="adh_short"/>
    <property type="match status" value="1"/>
</dbReference>
<dbReference type="OrthoDB" id="9808814at2"/>
<dbReference type="AlphaFoldDB" id="A0A1I3HZI6"/>
<dbReference type="InterPro" id="IPR036291">
    <property type="entry name" value="NAD(P)-bd_dom_sf"/>
</dbReference>
<keyword evidence="2" id="KW-0560">Oxidoreductase</keyword>
<accession>A0A1I3HZI6</accession>
<dbReference type="GO" id="GO:0016020">
    <property type="term" value="C:membrane"/>
    <property type="evidence" value="ECO:0007669"/>
    <property type="project" value="TreeGrafter"/>
</dbReference>
<dbReference type="Proteomes" id="UP000182737">
    <property type="component" value="Unassembled WGS sequence"/>
</dbReference>
<evidence type="ECO:0000313" key="5">
    <source>
        <dbReference type="Proteomes" id="UP000182737"/>
    </source>
</evidence>
<evidence type="ECO:0000256" key="2">
    <source>
        <dbReference type="ARBA" id="ARBA00023002"/>
    </source>
</evidence>
<evidence type="ECO:0000256" key="3">
    <source>
        <dbReference type="RuleBase" id="RU000363"/>
    </source>
</evidence>
<dbReference type="InterPro" id="IPR020904">
    <property type="entry name" value="Sc_DH/Rdtase_CS"/>
</dbReference>
<dbReference type="Gene3D" id="3.40.50.720">
    <property type="entry name" value="NAD(P)-binding Rossmann-like Domain"/>
    <property type="match status" value="1"/>
</dbReference>
<dbReference type="CDD" id="cd05233">
    <property type="entry name" value="SDR_c"/>
    <property type="match status" value="1"/>
</dbReference>
<dbReference type="PANTHER" id="PTHR44196">
    <property type="entry name" value="DEHYDROGENASE/REDUCTASE SDR FAMILY MEMBER 7B"/>
    <property type="match status" value="1"/>
</dbReference>